<dbReference type="AlphaFoldDB" id="I1I445"/>
<gene>
    <name evidence="6" type="primary">LOC100830648</name>
    <name evidence="5" type="ORF">BRADI_3g27067v3</name>
</gene>
<dbReference type="InterPro" id="IPR002083">
    <property type="entry name" value="MATH/TRAF_dom"/>
</dbReference>
<sequence length="358" mass="40091">MSAAEAPISRVYRSRSRSASAIVAGTVTGHHLLNIEGYSHTKELPTGQYIKSRPFMVGGRLWRIKYYPNGDRPAKADYVSIYLIPGESFAQPVKARVRFGLVDLARKPVPSQTLTTELHSFTANGFGFADFMERKELDMSEHLVNDCFTIRCDVIIYKEVRTEDRSSPLVMVPPSDLHVHFGDLLATKDGADVTFQVAGEMITAHRCVLAARSPVFKAQFFGSMKEGAKSHCIQIEDMMPEVFKNLMHFIYTDSLPEMKEQEEAVMVQHMLEAADRYDMQRLKLICEDKLCTLINVSTAATTLALAEQHSCDVLKQACMDFLKCPVALDAVMETDGFDHLSKICPAVLKELMSKIVAR</sequence>
<dbReference type="Gene3D" id="2.60.210.10">
    <property type="entry name" value="Apoptosis, Tumor Necrosis Factor Receptor Associated Protein 2, Chain A"/>
    <property type="match status" value="1"/>
</dbReference>
<dbReference type="CDD" id="cd00121">
    <property type="entry name" value="MATH"/>
    <property type="match status" value="1"/>
</dbReference>
<protein>
    <recommendedName>
        <fullName evidence="8">BTB domain-containing protein</fullName>
    </recommendedName>
</protein>
<dbReference type="RefSeq" id="XP_024317965.1">
    <property type="nucleotide sequence ID" value="XM_024462197.1"/>
</dbReference>
<feature type="domain" description="MATH" evidence="4">
    <location>
        <begin position="28"/>
        <end position="154"/>
    </location>
</feature>
<evidence type="ECO:0000313" key="5">
    <source>
        <dbReference type="EMBL" id="KQJ96778.1"/>
    </source>
</evidence>
<dbReference type="RefSeq" id="XP_024317964.1">
    <property type="nucleotide sequence ID" value="XM_024462196.1"/>
</dbReference>
<dbReference type="OMA" id="CHTHTTE"/>
<evidence type="ECO:0000256" key="1">
    <source>
        <dbReference type="ARBA" id="ARBA00004906"/>
    </source>
</evidence>
<dbReference type="HOGENOM" id="CLU_004253_2_0_1"/>
<proteinExistence type="inferred from homology"/>
<dbReference type="PANTHER" id="PTHR26379:SF422">
    <property type="entry name" value="BTB DOMAIN-CONTAINING PROTEIN"/>
    <property type="match status" value="1"/>
</dbReference>
<accession>I1I445</accession>
<dbReference type="RefSeq" id="XP_024317971.1">
    <property type="nucleotide sequence ID" value="XM_024462203.1"/>
</dbReference>
<dbReference type="Pfam" id="PF00651">
    <property type="entry name" value="BTB"/>
    <property type="match status" value="1"/>
</dbReference>
<evidence type="ECO:0000259" key="3">
    <source>
        <dbReference type="PROSITE" id="PS50097"/>
    </source>
</evidence>
<dbReference type="eggNOG" id="KOG1987">
    <property type="taxonomic scope" value="Eukaryota"/>
</dbReference>
<dbReference type="InterPro" id="IPR008974">
    <property type="entry name" value="TRAF-like"/>
</dbReference>
<dbReference type="RefSeq" id="XP_024317970.1">
    <property type="nucleotide sequence ID" value="XM_024462202.1"/>
</dbReference>
<evidence type="ECO:0008006" key="8">
    <source>
        <dbReference type="Google" id="ProtNLM"/>
    </source>
</evidence>
<dbReference type="PANTHER" id="PTHR26379">
    <property type="entry name" value="BTB/POZ AND MATH DOMAIN-CONTAINING PROTEIN 1"/>
    <property type="match status" value="1"/>
</dbReference>
<dbReference type="SUPFAM" id="SSF54695">
    <property type="entry name" value="POZ domain"/>
    <property type="match status" value="1"/>
</dbReference>
<dbReference type="InterPro" id="IPR000210">
    <property type="entry name" value="BTB/POZ_dom"/>
</dbReference>
<dbReference type="InterPro" id="IPR045005">
    <property type="entry name" value="BPM1-6"/>
</dbReference>
<dbReference type="InterPro" id="IPR011333">
    <property type="entry name" value="SKP1/BTB/POZ_sf"/>
</dbReference>
<dbReference type="RefSeq" id="XP_010234744.1">
    <property type="nucleotide sequence ID" value="XM_010236442.3"/>
</dbReference>
<dbReference type="EMBL" id="CM000882">
    <property type="protein sequence ID" value="KQJ96778.1"/>
    <property type="molecule type" value="Genomic_DNA"/>
</dbReference>
<evidence type="ECO:0000313" key="7">
    <source>
        <dbReference type="Proteomes" id="UP000008810"/>
    </source>
</evidence>
<dbReference type="SUPFAM" id="SSF49599">
    <property type="entry name" value="TRAF domain-like"/>
    <property type="match status" value="1"/>
</dbReference>
<dbReference type="Proteomes" id="UP000008810">
    <property type="component" value="Chromosome 3"/>
</dbReference>
<name>I1I445_BRADI</name>
<dbReference type="PROSITE" id="PS50144">
    <property type="entry name" value="MATH"/>
    <property type="match status" value="1"/>
</dbReference>
<dbReference type="RefSeq" id="XP_024317962.1">
    <property type="nucleotide sequence ID" value="XM_024462194.1"/>
</dbReference>
<dbReference type="Gene3D" id="1.25.40.420">
    <property type="match status" value="1"/>
</dbReference>
<dbReference type="KEGG" id="bdi:100830648"/>
<dbReference type="GO" id="GO:0016567">
    <property type="term" value="P:protein ubiquitination"/>
    <property type="evidence" value="ECO:0007669"/>
    <property type="project" value="InterPro"/>
</dbReference>
<dbReference type="Pfam" id="PF24570">
    <property type="entry name" value="BACK_BPM_SPOP"/>
    <property type="match status" value="1"/>
</dbReference>
<dbReference type="CDD" id="cd18280">
    <property type="entry name" value="BTB_POZ_BPM_plant"/>
    <property type="match status" value="1"/>
</dbReference>
<feature type="domain" description="BTB" evidence="3">
    <location>
        <begin position="191"/>
        <end position="259"/>
    </location>
</feature>
<dbReference type="EnsemblPlants" id="KQJ96778">
    <property type="protein sequence ID" value="KQJ96778"/>
    <property type="gene ID" value="BRADI_3g27067v3"/>
</dbReference>
<dbReference type="SMART" id="SM00225">
    <property type="entry name" value="BTB"/>
    <property type="match status" value="1"/>
</dbReference>
<keyword evidence="7" id="KW-1185">Reference proteome</keyword>
<dbReference type="Gramene" id="KQJ96778">
    <property type="protein sequence ID" value="KQJ96778"/>
    <property type="gene ID" value="BRADI_3g27067v3"/>
</dbReference>
<dbReference type="SMART" id="SM00061">
    <property type="entry name" value="MATH"/>
    <property type="match status" value="1"/>
</dbReference>
<evidence type="ECO:0000259" key="4">
    <source>
        <dbReference type="PROSITE" id="PS50144"/>
    </source>
</evidence>
<evidence type="ECO:0000313" key="6">
    <source>
        <dbReference type="EnsemblPlants" id="KQJ96778"/>
    </source>
</evidence>
<dbReference type="InterPro" id="IPR056423">
    <property type="entry name" value="BACK_BPM_SPOP"/>
</dbReference>
<dbReference type="OrthoDB" id="6359816at2759"/>
<dbReference type="RefSeq" id="XP_024317967.1">
    <property type="nucleotide sequence ID" value="XM_024462199.1"/>
</dbReference>
<reference evidence="5 6" key="1">
    <citation type="journal article" date="2010" name="Nature">
        <title>Genome sequencing and analysis of the model grass Brachypodium distachyon.</title>
        <authorList>
            <consortium name="International Brachypodium Initiative"/>
        </authorList>
    </citation>
    <scope>NUCLEOTIDE SEQUENCE [LARGE SCALE GENOMIC DNA]</scope>
    <source>
        <strain evidence="5">Bd21</strain>
        <strain evidence="6">cv. Bd21</strain>
    </source>
</reference>
<dbReference type="RefSeq" id="XP_024317966.1">
    <property type="nucleotide sequence ID" value="XM_024462198.1"/>
</dbReference>
<reference evidence="5" key="2">
    <citation type="submission" date="2017-06" db="EMBL/GenBank/DDBJ databases">
        <title>WGS assembly of Brachypodium distachyon.</title>
        <authorList>
            <consortium name="The International Brachypodium Initiative"/>
            <person name="Lucas S."/>
            <person name="Harmon-Smith M."/>
            <person name="Lail K."/>
            <person name="Tice H."/>
            <person name="Grimwood J."/>
            <person name="Bruce D."/>
            <person name="Barry K."/>
            <person name="Shu S."/>
            <person name="Lindquist E."/>
            <person name="Wang M."/>
            <person name="Pitluck S."/>
            <person name="Vogel J.P."/>
            <person name="Garvin D.F."/>
            <person name="Mockler T.C."/>
            <person name="Schmutz J."/>
            <person name="Rokhsar D."/>
            <person name="Bevan M.W."/>
        </authorList>
    </citation>
    <scope>NUCLEOTIDE SEQUENCE</scope>
    <source>
        <strain evidence="5">Bd21</strain>
    </source>
</reference>
<evidence type="ECO:0000256" key="2">
    <source>
        <dbReference type="ARBA" id="ARBA00010846"/>
    </source>
</evidence>
<dbReference type="RefSeq" id="XP_024317968.1">
    <property type="nucleotide sequence ID" value="XM_024462200.1"/>
</dbReference>
<organism evidence="6">
    <name type="scientific">Brachypodium distachyon</name>
    <name type="common">Purple false brome</name>
    <name type="synonym">Trachynia distachya</name>
    <dbReference type="NCBI Taxonomy" id="15368"/>
    <lineage>
        <taxon>Eukaryota</taxon>
        <taxon>Viridiplantae</taxon>
        <taxon>Streptophyta</taxon>
        <taxon>Embryophyta</taxon>
        <taxon>Tracheophyta</taxon>
        <taxon>Spermatophyta</taxon>
        <taxon>Magnoliopsida</taxon>
        <taxon>Liliopsida</taxon>
        <taxon>Poales</taxon>
        <taxon>Poaceae</taxon>
        <taxon>BOP clade</taxon>
        <taxon>Pooideae</taxon>
        <taxon>Stipodae</taxon>
        <taxon>Brachypodieae</taxon>
        <taxon>Brachypodium</taxon>
    </lineage>
</organism>
<dbReference type="RefSeq" id="XP_024317963.1">
    <property type="nucleotide sequence ID" value="XM_024462195.1"/>
</dbReference>
<dbReference type="Gene3D" id="3.30.710.10">
    <property type="entry name" value="Potassium Channel Kv1.1, Chain A"/>
    <property type="match status" value="1"/>
</dbReference>
<comment type="pathway">
    <text evidence="1">Protein modification; protein ubiquitination.</text>
</comment>
<dbReference type="RefSeq" id="XP_024317972.1">
    <property type="nucleotide sequence ID" value="XM_024462204.1"/>
</dbReference>
<comment type="similarity">
    <text evidence="2">Belongs to the Tdpoz family.</text>
</comment>
<dbReference type="RefSeq" id="XP_024317969.1">
    <property type="nucleotide sequence ID" value="XM_024462201.1"/>
</dbReference>
<dbReference type="GeneID" id="100830648"/>
<reference evidence="6" key="3">
    <citation type="submission" date="2018-08" db="UniProtKB">
        <authorList>
            <consortium name="EnsemblPlants"/>
        </authorList>
    </citation>
    <scope>IDENTIFICATION</scope>
    <source>
        <strain evidence="6">cv. Bd21</strain>
    </source>
</reference>
<dbReference type="PROSITE" id="PS50097">
    <property type="entry name" value="BTB"/>
    <property type="match status" value="1"/>
</dbReference>
<dbReference type="Pfam" id="PF22486">
    <property type="entry name" value="MATH_2"/>
    <property type="match status" value="1"/>
</dbReference>